<evidence type="ECO:0000313" key="3">
    <source>
        <dbReference type="Proteomes" id="UP000292307"/>
    </source>
</evidence>
<dbReference type="InterPro" id="IPR015996">
    <property type="entry name" value="UCP028451"/>
</dbReference>
<dbReference type="PANTHER" id="PTHR36452:SF1">
    <property type="entry name" value="DUF2461 DOMAIN-CONTAINING PROTEIN"/>
    <property type="match status" value="1"/>
</dbReference>
<dbReference type="InterPro" id="IPR012808">
    <property type="entry name" value="CHP02453"/>
</dbReference>
<dbReference type="RefSeq" id="WP_131148215.1">
    <property type="nucleotide sequence ID" value="NZ_BMWV01000001.1"/>
</dbReference>
<dbReference type="EMBL" id="CP036401">
    <property type="protein sequence ID" value="QBI04151.1"/>
    <property type="molecule type" value="Genomic_DNA"/>
</dbReference>
<dbReference type="EMBL" id="BMWV01000001">
    <property type="protein sequence ID" value="GGY25081.1"/>
    <property type="molecule type" value="Genomic_DNA"/>
</dbReference>
<reference evidence="2 3" key="2">
    <citation type="submission" date="2019-02" db="EMBL/GenBank/DDBJ databases">
        <title>Draft Genome Sequences of Six Type Strains of the Genus Massilia.</title>
        <authorList>
            <person name="Miess H."/>
            <person name="Frediansyhah A."/>
            <person name="Gross H."/>
        </authorList>
    </citation>
    <scope>NUCLEOTIDE SEQUENCE [LARGE SCALE GENOMIC DNA]</scope>
    <source>
        <strain evidence="2 3">DSM 17472</strain>
    </source>
</reference>
<accession>A0A411X583</accession>
<dbReference type="NCBIfam" id="TIGR02453">
    <property type="entry name" value="TIGR02453 family protein"/>
    <property type="match status" value="1"/>
</dbReference>
<dbReference type="AlphaFoldDB" id="A0A411X583"/>
<gene>
    <name evidence="2" type="ORF">EYF70_27540</name>
    <name evidence="1" type="ORF">GCM10007387_03350</name>
</gene>
<evidence type="ECO:0000313" key="2">
    <source>
        <dbReference type="EMBL" id="QBI04151.1"/>
    </source>
</evidence>
<dbReference type="Pfam" id="PF09365">
    <property type="entry name" value="DUF2461"/>
    <property type="match status" value="1"/>
</dbReference>
<dbReference type="PANTHER" id="PTHR36452">
    <property type="entry name" value="CHROMOSOME 12, WHOLE GENOME SHOTGUN SEQUENCE"/>
    <property type="match status" value="1"/>
</dbReference>
<dbReference type="PIRSF" id="PIRSF028451">
    <property type="entry name" value="UCP028451"/>
    <property type="match status" value="1"/>
</dbReference>
<organism evidence="1 4">
    <name type="scientific">Pseudoduganella albidiflava</name>
    <dbReference type="NCBI Taxonomy" id="321983"/>
    <lineage>
        <taxon>Bacteria</taxon>
        <taxon>Pseudomonadati</taxon>
        <taxon>Pseudomonadota</taxon>
        <taxon>Betaproteobacteria</taxon>
        <taxon>Burkholderiales</taxon>
        <taxon>Oxalobacteraceae</taxon>
        <taxon>Telluria group</taxon>
        <taxon>Pseudoduganella</taxon>
    </lineage>
</organism>
<evidence type="ECO:0000313" key="4">
    <source>
        <dbReference type="Proteomes" id="UP000628442"/>
    </source>
</evidence>
<evidence type="ECO:0000313" key="1">
    <source>
        <dbReference type="EMBL" id="GGY25081.1"/>
    </source>
</evidence>
<reference evidence="1" key="3">
    <citation type="submission" date="2022-12" db="EMBL/GenBank/DDBJ databases">
        <authorList>
            <person name="Sun Q."/>
            <person name="Kim S."/>
        </authorList>
    </citation>
    <scope>NUCLEOTIDE SEQUENCE</scope>
    <source>
        <strain evidence="1">KCTC 12343</strain>
    </source>
</reference>
<keyword evidence="3" id="KW-1185">Reference proteome</keyword>
<reference evidence="1" key="1">
    <citation type="journal article" date="2014" name="Int. J. Syst. Evol. Microbiol.">
        <title>Complete genome sequence of Corynebacterium casei LMG S-19264T (=DSM 44701T), isolated from a smear-ripened cheese.</title>
        <authorList>
            <consortium name="US DOE Joint Genome Institute (JGI-PGF)"/>
            <person name="Walter F."/>
            <person name="Albersmeier A."/>
            <person name="Kalinowski J."/>
            <person name="Ruckert C."/>
        </authorList>
    </citation>
    <scope>NUCLEOTIDE SEQUENCE</scope>
    <source>
        <strain evidence="1">KCTC 12343</strain>
    </source>
</reference>
<dbReference type="Proteomes" id="UP000628442">
    <property type="component" value="Unassembled WGS sequence"/>
</dbReference>
<dbReference type="Proteomes" id="UP000292307">
    <property type="component" value="Chromosome"/>
</dbReference>
<name>A0A411X583_9BURK</name>
<proteinExistence type="predicted"/>
<dbReference type="OrthoDB" id="9794241at2"/>
<sequence length="232" mass="26544">MHLRDLNGYLQELAENNNRPWFVMNKPRYDILREEFLELVTQVIAETGKFDREVKFCNPKKAIFRINRDVRFAHDKSPYKTNFSAALAPSDLRRPSQSGGPTYYFQLNGHGQLQFGAGEYMPPPHRLRALRRHMVEDAAGFRKALASRGLKATYGTIQNEGKLQRPPKGFDPGHEHIEFIKLKSFFVWTDVDLDLNDPDALVPMIAGGFRDALPLVQWMRAARVDEEDGTAA</sequence>
<protein>
    <submittedName>
        <fullName evidence="2">DUF2461 domain-containing protein</fullName>
    </submittedName>
    <submittedName>
        <fullName evidence="1">TIGR02453 family protein</fullName>
    </submittedName>
</protein>